<gene>
    <name evidence="1" type="ORF">HD593_006475</name>
</gene>
<evidence type="ECO:0008006" key="3">
    <source>
        <dbReference type="Google" id="ProtNLM"/>
    </source>
</evidence>
<name>A0A7X0NY15_9ACTN</name>
<proteinExistence type="predicted"/>
<organism evidence="1 2">
    <name type="scientific">Nonomuraea rubra</name>
    <dbReference type="NCBI Taxonomy" id="46180"/>
    <lineage>
        <taxon>Bacteria</taxon>
        <taxon>Bacillati</taxon>
        <taxon>Actinomycetota</taxon>
        <taxon>Actinomycetes</taxon>
        <taxon>Streptosporangiales</taxon>
        <taxon>Streptosporangiaceae</taxon>
        <taxon>Nonomuraea</taxon>
    </lineage>
</organism>
<dbReference type="AlphaFoldDB" id="A0A7X0NY15"/>
<comment type="caution">
    <text evidence="1">The sequence shown here is derived from an EMBL/GenBank/DDBJ whole genome shotgun (WGS) entry which is preliminary data.</text>
</comment>
<protein>
    <recommendedName>
        <fullName evidence="3">DUF2867 domain-containing protein</fullName>
    </recommendedName>
</protein>
<accession>A0A7X0NY15</accession>
<evidence type="ECO:0000313" key="1">
    <source>
        <dbReference type="EMBL" id="MBB6551680.1"/>
    </source>
</evidence>
<dbReference type="EMBL" id="JACHMI010000001">
    <property type="protein sequence ID" value="MBB6551680.1"/>
    <property type="molecule type" value="Genomic_DNA"/>
</dbReference>
<dbReference type="RefSeq" id="WP_185105710.1">
    <property type="nucleotide sequence ID" value="NZ_BAAAXY010000149.1"/>
</dbReference>
<reference evidence="1 2" key="1">
    <citation type="submission" date="2020-08" db="EMBL/GenBank/DDBJ databases">
        <title>Sequencing the genomes of 1000 actinobacteria strains.</title>
        <authorList>
            <person name="Klenk H.-P."/>
        </authorList>
    </citation>
    <scope>NUCLEOTIDE SEQUENCE [LARGE SCALE GENOMIC DNA]</scope>
    <source>
        <strain evidence="1 2">DSM 43768</strain>
    </source>
</reference>
<sequence length="159" mass="17338">MTVGFVHSAVGAHNVPESVRALSSLPGIDYADQFTLPTEVAATPEQWARAMFGDVPNAGEVLIWCVLLGFRLSRTRSPATVAGWRIGGGGEDWIRLEAASWFLTGNLLVRTAGEQVSLATFLHYRRRAGARVWPPLSAVHRLLVPGVLRDAEARIRAPR</sequence>
<keyword evidence="2" id="KW-1185">Reference proteome</keyword>
<evidence type="ECO:0000313" key="2">
    <source>
        <dbReference type="Proteomes" id="UP000565579"/>
    </source>
</evidence>
<dbReference type="Proteomes" id="UP000565579">
    <property type="component" value="Unassembled WGS sequence"/>
</dbReference>